<proteinExistence type="predicted"/>
<keyword evidence="2" id="KW-0812">Transmembrane</keyword>
<evidence type="ECO:0000313" key="3">
    <source>
        <dbReference type="Proteomes" id="UP000887574"/>
    </source>
</evidence>
<protein>
    <submittedName>
        <fullName evidence="4">GIY-YIG nuclease family protein</fullName>
    </submittedName>
</protein>
<sequence length="262" mass="29700">MTKSTSAMTSAADRPQEFSIDEPEENEKKPFYKSTLFIVIAAIILLALLLGIVLKMEKFIHVYQGKPWHPEIQSILNARLVESSTLDSASDSESSASGASERFENLFPGKPASYGTGYVIVSVPDQKDSKAAIIYAGISGDSAKSESQASHQWSSRMILHAKSHLFQKYKEIRFYKVLERASIEAIRYWEFSTVYAKNLIDSTVTQYPLDRPHNDEYYLELRNIEYPSHYLTIETITPQQAEEWMAKAYAEILSALKKILLL</sequence>
<organism evidence="3 4">
    <name type="scientific">Ditylenchus dipsaci</name>
    <dbReference type="NCBI Taxonomy" id="166011"/>
    <lineage>
        <taxon>Eukaryota</taxon>
        <taxon>Metazoa</taxon>
        <taxon>Ecdysozoa</taxon>
        <taxon>Nematoda</taxon>
        <taxon>Chromadorea</taxon>
        <taxon>Rhabditida</taxon>
        <taxon>Tylenchina</taxon>
        <taxon>Tylenchomorpha</taxon>
        <taxon>Sphaerularioidea</taxon>
        <taxon>Anguinidae</taxon>
        <taxon>Anguininae</taxon>
        <taxon>Ditylenchus</taxon>
    </lineage>
</organism>
<name>A0A915EJI0_9BILA</name>
<feature type="transmembrane region" description="Helical" evidence="2">
    <location>
        <begin position="35"/>
        <end position="54"/>
    </location>
</feature>
<dbReference type="Proteomes" id="UP000887574">
    <property type="component" value="Unplaced"/>
</dbReference>
<reference evidence="4" key="1">
    <citation type="submission" date="2022-11" db="UniProtKB">
        <authorList>
            <consortium name="WormBaseParasite"/>
        </authorList>
    </citation>
    <scope>IDENTIFICATION</scope>
</reference>
<evidence type="ECO:0000313" key="4">
    <source>
        <dbReference type="WBParaSite" id="jg6973"/>
    </source>
</evidence>
<keyword evidence="2" id="KW-0472">Membrane</keyword>
<evidence type="ECO:0000256" key="1">
    <source>
        <dbReference type="SAM" id="MobiDB-lite"/>
    </source>
</evidence>
<dbReference type="AlphaFoldDB" id="A0A915EJI0"/>
<dbReference type="WBParaSite" id="jg6973">
    <property type="protein sequence ID" value="jg6973"/>
    <property type="gene ID" value="jg6973"/>
</dbReference>
<accession>A0A915EJI0</accession>
<keyword evidence="2" id="KW-1133">Transmembrane helix</keyword>
<feature type="region of interest" description="Disordered" evidence="1">
    <location>
        <begin position="1"/>
        <end position="25"/>
    </location>
</feature>
<keyword evidence="3" id="KW-1185">Reference proteome</keyword>
<evidence type="ECO:0000256" key="2">
    <source>
        <dbReference type="SAM" id="Phobius"/>
    </source>
</evidence>